<accession>D0A3H3</accession>
<dbReference type="RefSeq" id="XP_011778081.1">
    <property type="nucleotide sequence ID" value="XM_011779779.1"/>
</dbReference>
<dbReference type="AlphaFoldDB" id="D0A3H3"/>
<proteinExistence type="predicted"/>
<dbReference type="GeneID" id="23866030"/>
<protein>
    <submittedName>
        <fullName evidence="2">Uncharacterized protein</fullName>
    </submittedName>
</protein>
<evidence type="ECO:0000313" key="3">
    <source>
        <dbReference type="Proteomes" id="UP000002316"/>
    </source>
</evidence>
<sequence>MIPVWHFSGDDTGAQGLAKPKLIKDRNEENRMHHSPFLRAKRTEGDNERKVTTRHVTRRHSPHFFFTKRRRYFPTLIALPFFFKKKSLNIFPLFFVRHLATSLRLPPSPQLPSVSTTHVRKHRNREGG</sequence>
<dbReference type="Proteomes" id="UP000002316">
    <property type="component" value="Chromosome 10"/>
</dbReference>
<feature type="region of interest" description="Disordered" evidence="1">
    <location>
        <begin position="106"/>
        <end position="128"/>
    </location>
</feature>
<dbReference type="EMBL" id="FN554973">
    <property type="protein sequence ID" value="CBH15817.1"/>
    <property type="molecule type" value="Genomic_DNA"/>
</dbReference>
<evidence type="ECO:0000256" key="1">
    <source>
        <dbReference type="SAM" id="MobiDB-lite"/>
    </source>
</evidence>
<feature type="compositionally biased region" description="Basic and acidic residues" evidence="1">
    <location>
        <begin position="41"/>
        <end position="51"/>
    </location>
</feature>
<feature type="compositionally biased region" description="Basic residues" evidence="1">
    <location>
        <begin position="118"/>
        <end position="128"/>
    </location>
</feature>
<feature type="region of interest" description="Disordered" evidence="1">
    <location>
        <begin position="28"/>
        <end position="54"/>
    </location>
</feature>
<organism evidence="2 3">
    <name type="scientific">Trypanosoma brucei gambiense (strain MHOM/CI/86/DAL972)</name>
    <dbReference type="NCBI Taxonomy" id="679716"/>
    <lineage>
        <taxon>Eukaryota</taxon>
        <taxon>Discoba</taxon>
        <taxon>Euglenozoa</taxon>
        <taxon>Kinetoplastea</taxon>
        <taxon>Metakinetoplastina</taxon>
        <taxon>Trypanosomatida</taxon>
        <taxon>Trypanosomatidae</taxon>
        <taxon>Trypanosoma</taxon>
    </lineage>
</organism>
<gene>
    <name evidence="2" type="ORF">TbgDal_X9080</name>
</gene>
<name>D0A3H3_TRYB9</name>
<feature type="compositionally biased region" description="Low complexity" evidence="1">
    <location>
        <begin position="106"/>
        <end position="117"/>
    </location>
</feature>
<evidence type="ECO:0000313" key="2">
    <source>
        <dbReference type="EMBL" id="CBH15817.1"/>
    </source>
</evidence>
<reference evidence="3" key="1">
    <citation type="journal article" date="2010" name="PLoS Negl. Trop. Dis.">
        <title>The genome sequence of Trypanosoma brucei gambiense, causative agent of chronic human african trypanosomiasis.</title>
        <authorList>
            <person name="Jackson A.P."/>
            <person name="Sanders M."/>
            <person name="Berry A."/>
            <person name="McQuillan J."/>
            <person name="Aslett M.A."/>
            <person name="Quail M.A."/>
            <person name="Chukualim B."/>
            <person name="Capewell P."/>
            <person name="MacLeod A."/>
            <person name="Melville S.E."/>
            <person name="Gibson W."/>
            <person name="Barry J.D."/>
            <person name="Berriman M."/>
            <person name="Hertz-Fowler C."/>
        </authorList>
    </citation>
    <scope>NUCLEOTIDE SEQUENCE [LARGE SCALE GENOMIC DNA]</scope>
    <source>
        <strain evidence="3">MHOM/CI/86/DAL972</strain>
    </source>
</reference>
<dbReference type="KEGG" id="tbg:TbgDal_X9080"/>